<reference evidence="7 8" key="1">
    <citation type="submission" date="2020-07" db="EMBL/GenBank/DDBJ databases">
        <title>Sequencing the genomes of 1000 actinobacteria strains.</title>
        <authorList>
            <person name="Klenk H.-P."/>
        </authorList>
    </citation>
    <scope>NUCLEOTIDE SEQUENCE [LARGE SCALE GENOMIC DNA]</scope>
    <source>
        <strain evidence="7 8">DSM 100723</strain>
    </source>
</reference>
<sequence length="511" mass="54673">MREAPPGRRLRAAVGAAFGALVLLVAGCTGDPAPAPSPTPGGSATPRPFTVMTTDRIVTADPAAVTDQGSMILVLNVFQRLLSSDPGEAEVAPGVYAFKPDLARDCEFSSPTTFTCTLNENAKFSNGDPITSADVKFSIDRAIRLDVPGSSVSAFDSLRKIETPDALTVRFVLSRYDRQFGWALATPAASIVDRRIYSPDELQANDAPIVGSGPFQVASFTKNRLALTRFDDYVGRTAAALDGLQVLTEPDSATIEEAMKQRKADLVWRGLSSAALARLASQLQSSPNKTTTAGYTERVLPGARVLQLRWNPTSRFRSDADLREVISGALQEDRTLDSVVPPQVPGHKASFPLGGKSKAEVGWSKRIPLTLGYDSGVPDGADLANQIRNRLENTGGMSVRLRPDDPDTDLLLEDRKAWTPTAISWLQPYLDDPIRSSESVVDKAAVQARVADTEAARNAALATIQTQDAKDDVVLPLTQKDEDVFAGPGVKIAATSFGPGWQLGLWGITSA</sequence>
<evidence type="ECO:0000256" key="5">
    <source>
        <dbReference type="SAM" id="SignalP"/>
    </source>
</evidence>
<dbReference type="PROSITE" id="PS51257">
    <property type="entry name" value="PROKAR_LIPOPROTEIN"/>
    <property type="match status" value="1"/>
</dbReference>
<comment type="similarity">
    <text evidence="2">Belongs to the bacterial solute-binding protein 5 family.</text>
</comment>
<comment type="subcellular location">
    <subcellularLocation>
        <location evidence="1">Cell envelope</location>
    </subcellularLocation>
</comment>
<accession>A0A7W3ITN0</accession>
<dbReference type="PIRSF" id="PIRSF002741">
    <property type="entry name" value="MppA"/>
    <property type="match status" value="1"/>
</dbReference>
<dbReference type="InterPro" id="IPR039424">
    <property type="entry name" value="SBP_5"/>
</dbReference>
<evidence type="ECO:0000256" key="1">
    <source>
        <dbReference type="ARBA" id="ARBA00004196"/>
    </source>
</evidence>
<evidence type="ECO:0000256" key="4">
    <source>
        <dbReference type="ARBA" id="ARBA00022729"/>
    </source>
</evidence>
<evidence type="ECO:0000259" key="6">
    <source>
        <dbReference type="Pfam" id="PF00496"/>
    </source>
</evidence>
<keyword evidence="3" id="KW-0813">Transport</keyword>
<dbReference type="Gene3D" id="3.40.190.10">
    <property type="entry name" value="Periplasmic binding protein-like II"/>
    <property type="match status" value="1"/>
</dbReference>
<dbReference type="GO" id="GO:0043190">
    <property type="term" value="C:ATP-binding cassette (ABC) transporter complex"/>
    <property type="evidence" value="ECO:0007669"/>
    <property type="project" value="InterPro"/>
</dbReference>
<name>A0A7W3ITN0_9ACTN</name>
<dbReference type="Pfam" id="PF00496">
    <property type="entry name" value="SBP_bac_5"/>
    <property type="match status" value="1"/>
</dbReference>
<comment type="caution">
    <text evidence="7">The sequence shown here is derived from an EMBL/GenBank/DDBJ whole genome shotgun (WGS) entry which is preliminary data.</text>
</comment>
<dbReference type="PANTHER" id="PTHR30290">
    <property type="entry name" value="PERIPLASMIC BINDING COMPONENT OF ABC TRANSPORTER"/>
    <property type="match status" value="1"/>
</dbReference>
<dbReference type="SUPFAM" id="SSF53850">
    <property type="entry name" value="Periplasmic binding protein-like II"/>
    <property type="match status" value="1"/>
</dbReference>
<dbReference type="RefSeq" id="WP_182560676.1">
    <property type="nucleotide sequence ID" value="NZ_JACGWT010000004.1"/>
</dbReference>
<feature type="chain" id="PRO_5039247141" evidence="5">
    <location>
        <begin position="26"/>
        <end position="511"/>
    </location>
</feature>
<dbReference type="Proteomes" id="UP000523079">
    <property type="component" value="Unassembled WGS sequence"/>
</dbReference>
<organism evidence="7 8">
    <name type="scientific">Microlunatus kandeliicorticis</name>
    <dbReference type="NCBI Taxonomy" id="1759536"/>
    <lineage>
        <taxon>Bacteria</taxon>
        <taxon>Bacillati</taxon>
        <taxon>Actinomycetota</taxon>
        <taxon>Actinomycetes</taxon>
        <taxon>Propionibacteriales</taxon>
        <taxon>Propionibacteriaceae</taxon>
        <taxon>Microlunatus</taxon>
    </lineage>
</organism>
<gene>
    <name evidence="7" type="ORF">FHX74_002695</name>
</gene>
<evidence type="ECO:0000313" key="7">
    <source>
        <dbReference type="EMBL" id="MBA8795067.1"/>
    </source>
</evidence>
<dbReference type="GO" id="GO:0042597">
    <property type="term" value="C:periplasmic space"/>
    <property type="evidence" value="ECO:0007669"/>
    <property type="project" value="UniProtKB-ARBA"/>
</dbReference>
<dbReference type="InterPro" id="IPR030678">
    <property type="entry name" value="Peptide/Ni-bd"/>
</dbReference>
<evidence type="ECO:0000256" key="2">
    <source>
        <dbReference type="ARBA" id="ARBA00005695"/>
    </source>
</evidence>
<evidence type="ECO:0000256" key="3">
    <source>
        <dbReference type="ARBA" id="ARBA00022448"/>
    </source>
</evidence>
<dbReference type="PANTHER" id="PTHR30290:SF10">
    <property type="entry name" value="PERIPLASMIC OLIGOPEPTIDE-BINDING PROTEIN-RELATED"/>
    <property type="match status" value="1"/>
</dbReference>
<dbReference type="GO" id="GO:0030313">
    <property type="term" value="C:cell envelope"/>
    <property type="evidence" value="ECO:0007669"/>
    <property type="project" value="UniProtKB-SubCell"/>
</dbReference>
<evidence type="ECO:0000313" key="8">
    <source>
        <dbReference type="Proteomes" id="UP000523079"/>
    </source>
</evidence>
<protein>
    <submittedName>
        <fullName evidence="7">Peptide/nickel transport system substrate-binding protein</fullName>
    </submittedName>
</protein>
<dbReference type="GO" id="GO:0015833">
    <property type="term" value="P:peptide transport"/>
    <property type="evidence" value="ECO:0007669"/>
    <property type="project" value="TreeGrafter"/>
</dbReference>
<keyword evidence="4 5" id="KW-0732">Signal</keyword>
<proteinExistence type="inferred from homology"/>
<dbReference type="GO" id="GO:1904680">
    <property type="term" value="F:peptide transmembrane transporter activity"/>
    <property type="evidence" value="ECO:0007669"/>
    <property type="project" value="TreeGrafter"/>
</dbReference>
<feature type="signal peptide" evidence="5">
    <location>
        <begin position="1"/>
        <end position="25"/>
    </location>
</feature>
<dbReference type="Gene3D" id="3.10.105.10">
    <property type="entry name" value="Dipeptide-binding Protein, Domain 3"/>
    <property type="match status" value="1"/>
</dbReference>
<dbReference type="InterPro" id="IPR000914">
    <property type="entry name" value="SBP_5_dom"/>
</dbReference>
<keyword evidence="8" id="KW-1185">Reference proteome</keyword>
<dbReference type="EMBL" id="JACGWT010000004">
    <property type="protein sequence ID" value="MBA8795067.1"/>
    <property type="molecule type" value="Genomic_DNA"/>
</dbReference>
<dbReference type="AlphaFoldDB" id="A0A7W3ITN0"/>
<feature type="domain" description="Solute-binding protein family 5" evidence="6">
    <location>
        <begin position="98"/>
        <end position="432"/>
    </location>
</feature>